<dbReference type="EMBL" id="FNRV01000001">
    <property type="protein sequence ID" value="SEB80674.1"/>
    <property type="molecule type" value="Genomic_DNA"/>
</dbReference>
<keyword evidence="1" id="KW-0812">Transmembrane</keyword>
<evidence type="ECO:0000313" key="2">
    <source>
        <dbReference type="EMBL" id="SEB80674.1"/>
    </source>
</evidence>
<gene>
    <name evidence="2" type="ORF">SAMN05216205_0685</name>
</gene>
<proteinExistence type="predicted"/>
<dbReference type="NCBIfam" id="TIGR03696">
    <property type="entry name" value="Rhs_assc_core"/>
    <property type="match status" value="1"/>
</dbReference>
<comment type="caution">
    <text evidence="2">The sequence shown here is derived from an EMBL/GenBank/DDBJ whole genome shotgun (WGS) entry which is preliminary data.</text>
</comment>
<feature type="transmembrane region" description="Helical" evidence="1">
    <location>
        <begin position="208"/>
        <end position="229"/>
    </location>
</feature>
<feature type="transmembrane region" description="Helical" evidence="1">
    <location>
        <begin position="184"/>
        <end position="202"/>
    </location>
</feature>
<dbReference type="Gene3D" id="2.180.10.10">
    <property type="entry name" value="RHS repeat-associated core"/>
    <property type="match status" value="1"/>
</dbReference>
<dbReference type="Proteomes" id="UP000199665">
    <property type="component" value="Unassembled WGS sequence"/>
</dbReference>
<accession>A0ABY0XP96</accession>
<evidence type="ECO:0000313" key="3">
    <source>
        <dbReference type="Proteomes" id="UP000199665"/>
    </source>
</evidence>
<keyword evidence="3" id="KW-1185">Reference proteome</keyword>
<keyword evidence="1" id="KW-1133">Transmembrane helix</keyword>
<dbReference type="InterPro" id="IPR022385">
    <property type="entry name" value="Rhs_assc_core"/>
</dbReference>
<keyword evidence="1" id="KW-0472">Membrane</keyword>
<organism evidence="2 3">
    <name type="scientific">Pseudomonas mohnii</name>
    <dbReference type="NCBI Taxonomy" id="395600"/>
    <lineage>
        <taxon>Bacteria</taxon>
        <taxon>Pseudomonadati</taxon>
        <taxon>Pseudomonadota</taxon>
        <taxon>Gammaproteobacteria</taxon>
        <taxon>Pseudomonadales</taxon>
        <taxon>Pseudomonadaceae</taxon>
        <taxon>Pseudomonas</taxon>
    </lineage>
</organism>
<dbReference type="RefSeq" id="WP_090462490.1">
    <property type="nucleotide sequence ID" value="NZ_FNRV01000001.1"/>
</dbReference>
<sequence length="379" mass="41235">MPATRATLLCHYRYDALDRLTGQGLTDAPPLQRFYCKSRLATEIQGALRQSIFQHDDWLLAQQQQQGVEHDTALLAIDQQRSVLNTLKANHQAQPIAYAPYGHRQATNGWMSLMGFNGERPDPLTGHYLLGNGYRAFNPVLMRFNSPDSWSPFDSGGLNAYAYALGNPINRVDPTGHFSFGAKGLLIGLSVAGLGLGTAGIITKNEALTYVGVGILAAGAAGVLGRYFIGASTAKISNTKPLFTDHKRVYLAEQKLSKGRGKRLIIDAHGDGTRVDKYYPEELADAVLKKHPDFDEKFTNVKLMSCNGADGGINSYGQQLANNLNKPVKAYEGVMAGLGPAQPLSRLLKITSTVTTTTTYKGAHYKYNPAIFTPNIRSS</sequence>
<reference evidence="2 3" key="1">
    <citation type="submission" date="2016-10" db="EMBL/GenBank/DDBJ databases">
        <authorList>
            <person name="Varghese N."/>
            <person name="Submissions S."/>
        </authorList>
    </citation>
    <scope>NUCLEOTIDE SEQUENCE [LARGE SCALE GENOMIC DNA]</scope>
    <source>
        <strain evidence="2 3">DSM 18327</strain>
    </source>
</reference>
<protein>
    <submittedName>
        <fullName evidence="2">RHS repeat-associated core domain-containing protein</fullName>
    </submittedName>
</protein>
<evidence type="ECO:0000256" key="1">
    <source>
        <dbReference type="SAM" id="Phobius"/>
    </source>
</evidence>
<name>A0ABY0XP96_9PSED</name>